<feature type="transmembrane region" description="Helical" evidence="2">
    <location>
        <begin position="21"/>
        <end position="41"/>
    </location>
</feature>
<sequence length="620" mass="61372">MATGDGALAKPAPRKPTPSALRVRLAFYSVAALFAIPYGALNSLNQNTQAVFGGAPGAPPAAVARADGAARAANVAISASWLACLFLVPAAIAALRGARNAFATMMFAWAAAGAALAGAYALGAEPLKASGGGDAGLYACVLLFGLLVGVFGGLGYTATEVYLDACAEWMPLCLEAQAAAASGGAAKAGPAAASDAAAGAGDTAAAKSAAVGAGAATPAPASAKEAAAEAALRRKATASRYKNVFASQMYAFAELGTVAFALPGALNVTVGRSMLYFLVAVAACLLAGAGASLLVPDMHEPPRDAFGGAGEEGVEDAKGGKGGKGGGNDGAAAAPRGALRACFGGVWAALRLAAQSAVQSVTCLSAYRWVAALAIVPYFLSAAWADGYFQFVISGTQCGLRDAPDGVGLSGVNIMALVGSAVQAAAAFAGPAMVGPRRMQFAEHVWPLALGNAAGAVGAAAIALAGGLAPRMCGSLGAMLAVKSLSSISYGINNSVGVAAVLVWYDGPYQPLVVSALASRSVWYQLGGVLSPYTFSDAFATQSGGTSAAWFAAAVYLSGSVCVAGAYCLNAFLERRAAAAAQQAAAAGADAEAAGRLLSVAELRLERTRGRMTAGFKKIE</sequence>
<feature type="transmembrane region" description="Helical" evidence="2">
    <location>
        <begin position="102"/>
        <end position="123"/>
    </location>
</feature>
<comment type="caution">
    <text evidence="3">The sequence shown here is derived from an EMBL/GenBank/DDBJ whole genome shotgun (WGS) entry which is preliminary data.</text>
</comment>
<dbReference type="InParanoid" id="A0A2V0NJX4"/>
<name>A0A2V0NJX4_9CHLO</name>
<feature type="transmembrane region" description="Helical" evidence="2">
    <location>
        <begin position="135"/>
        <end position="154"/>
    </location>
</feature>
<accession>A0A2V0NJX4</accession>
<feature type="transmembrane region" description="Helical" evidence="2">
    <location>
        <begin position="75"/>
        <end position="95"/>
    </location>
</feature>
<evidence type="ECO:0000256" key="1">
    <source>
        <dbReference type="SAM" id="MobiDB-lite"/>
    </source>
</evidence>
<feature type="transmembrane region" description="Helical" evidence="2">
    <location>
        <begin position="547"/>
        <end position="569"/>
    </location>
</feature>
<reference evidence="3 4" key="1">
    <citation type="journal article" date="2018" name="Sci. Rep.">
        <title>Raphidocelis subcapitata (=Pseudokirchneriella subcapitata) provides an insight into genome evolution and environmental adaptations in the Sphaeropleales.</title>
        <authorList>
            <person name="Suzuki S."/>
            <person name="Yamaguchi H."/>
            <person name="Nakajima N."/>
            <person name="Kawachi M."/>
        </authorList>
    </citation>
    <scope>NUCLEOTIDE SEQUENCE [LARGE SCALE GENOMIC DNA]</scope>
    <source>
        <strain evidence="3 4">NIES-35</strain>
    </source>
</reference>
<feature type="transmembrane region" description="Helical" evidence="2">
    <location>
        <begin position="414"/>
        <end position="434"/>
    </location>
</feature>
<keyword evidence="4" id="KW-1185">Reference proteome</keyword>
<keyword evidence="2" id="KW-1133">Transmembrane helix</keyword>
<protein>
    <submittedName>
        <fullName evidence="3">Uncharacterized protein</fullName>
    </submittedName>
</protein>
<organism evidence="3 4">
    <name type="scientific">Raphidocelis subcapitata</name>
    <dbReference type="NCBI Taxonomy" id="307507"/>
    <lineage>
        <taxon>Eukaryota</taxon>
        <taxon>Viridiplantae</taxon>
        <taxon>Chlorophyta</taxon>
        <taxon>core chlorophytes</taxon>
        <taxon>Chlorophyceae</taxon>
        <taxon>CS clade</taxon>
        <taxon>Sphaeropleales</taxon>
        <taxon>Selenastraceae</taxon>
        <taxon>Raphidocelis</taxon>
    </lineage>
</organism>
<feature type="transmembrane region" description="Helical" evidence="2">
    <location>
        <begin position="366"/>
        <end position="385"/>
    </location>
</feature>
<keyword evidence="2" id="KW-0812">Transmembrane</keyword>
<keyword evidence="2" id="KW-0472">Membrane</keyword>
<dbReference type="Proteomes" id="UP000247498">
    <property type="component" value="Unassembled WGS sequence"/>
</dbReference>
<evidence type="ECO:0000313" key="4">
    <source>
        <dbReference type="Proteomes" id="UP000247498"/>
    </source>
</evidence>
<gene>
    <name evidence="3" type="ORF">Rsub_00275</name>
</gene>
<dbReference type="OrthoDB" id="10679850at2759"/>
<evidence type="ECO:0000256" key="2">
    <source>
        <dbReference type="SAM" id="Phobius"/>
    </source>
</evidence>
<dbReference type="EMBL" id="BDRX01000001">
    <property type="protein sequence ID" value="GBF87564.1"/>
    <property type="molecule type" value="Genomic_DNA"/>
</dbReference>
<evidence type="ECO:0000313" key="3">
    <source>
        <dbReference type="EMBL" id="GBF87564.1"/>
    </source>
</evidence>
<feature type="transmembrane region" description="Helical" evidence="2">
    <location>
        <begin position="243"/>
        <end position="262"/>
    </location>
</feature>
<feature type="transmembrane region" description="Helical" evidence="2">
    <location>
        <begin position="446"/>
        <end position="468"/>
    </location>
</feature>
<proteinExistence type="predicted"/>
<dbReference type="AlphaFoldDB" id="A0A2V0NJX4"/>
<feature type="region of interest" description="Disordered" evidence="1">
    <location>
        <begin position="304"/>
        <end position="329"/>
    </location>
</feature>
<feature type="transmembrane region" description="Helical" evidence="2">
    <location>
        <begin position="274"/>
        <end position="295"/>
    </location>
</feature>
<feature type="compositionally biased region" description="Gly residues" evidence="1">
    <location>
        <begin position="320"/>
        <end position="329"/>
    </location>
</feature>